<dbReference type="InterPro" id="IPR036890">
    <property type="entry name" value="HATPase_C_sf"/>
</dbReference>
<feature type="domain" description="Histidine kinase" evidence="9">
    <location>
        <begin position="167"/>
        <end position="255"/>
    </location>
</feature>
<keyword evidence="6 10" id="KW-0418">Kinase</keyword>
<gene>
    <name evidence="10" type="ORF">LVY65_09145</name>
</gene>
<dbReference type="SMART" id="SM00387">
    <property type="entry name" value="HATPase_c"/>
    <property type="match status" value="1"/>
</dbReference>
<comment type="caution">
    <text evidence="10">The sequence shown here is derived from an EMBL/GenBank/DDBJ whole genome shotgun (WGS) entry which is preliminary data.</text>
</comment>
<keyword evidence="11" id="KW-1185">Reference proteome</keyword>
<dbReference type="Gene3D" id="3.30.565.10">
    <property type="entry name" value="Histidine kinase-like ATPase, C-terminal domain"/>
    <property type="match status" value="1"/>
</dbReference>
<evidence type="ECO:0000256" key="1">
    <source>
        <dbReference type="ARBA" id="ARBA00000085"/>
    </source>
</evidence>
<evidence type="ECO:0000256" key="3">
    <source>
        <dbReference type="ARBA" id="ARBA00022553"/>
    </source>
</evidence>
<reference evidence="10" key="1">
    <citation type="submission" date="2022-01" db="EMBL/GenBank/DDBJ databases">
        <authorList>
            <person name="Jo J.-H."/>
            <person name="Im W.-T."/>
        </authorList>
    </citation>
    <scope>NUCLEOTIDE SEQUENCE</scope>
    <source>
        <strain evidence="10">G124</strain>
    </source>
</reference>
<sequence length="255" mass="27926">MHLLDEGLADVSAPHDSRAFREDRTSVAGSSLIEEAWISDQGMECDRYLEHRLMAQEYEGLRMGRELHDSTGQLLLSLRLGISHLKRAHDAGESEEILEEISETVRQIDQEIRAFSYLHYPAELGQGGLVAALNTLARGFGDRTGLKIVFKSICNRAIANGAASIALLRVAQEALMNVHRHACAGLVRMSLLEHGGMLQLSVQDDGRGMPTATSELVSKGLGLPGMRHRVERLGGQLSIRRLKQGTKLIASVAID</sequence>
<evidence type="ECO:0000256" key="2">
    <source>
        <dbReference type="ARBA" id="ARBA00012438"/>
    </source>
</evidence>
<dbReference type="Pfam" id="PF07730">
    <property type="entry name" value="HisKA_3"/>
    <property type="match status" value="1"/>
</dbReference>
<dbReference type="PROSITE" id="PS50109">
    <property type="entry name" value="HIS_KIN"/>
    <property type="match status" value="1"/>
</dbReference>
<dbReference type="SUPFAM" id="SSF55874">
    <property type="entry name" value="ATPase domain of HSP90 chaperone/DNA topoisomerase II/histidine kinase"/>
    <property type="match status" value="1"/>
</dbReference>
<dbReference type="Pfam" id="PF02518">
    <property type="entry name" value="HATPase_c"/>
    <property type="match status" value="1"/>
</dbReference>
<protein>
    <recommendedName>
        <fullName evidence="2">histidine kinase</fullName>
        <ecNumber evidence="2">2.7.13.3</ecNumber>
    </recommendedName>
</protein>
<dbReference type="EC" id="2.7.13.3" evidence="2"/>
<dbReference type="GO" id="GO:0016020">
    <property type="term" value="C:membrane"/>
    <property type="evidence" value="ECO:0007669"/>
    <property type="project" value="InterPro"/>
</dbReference>
<dbReference type="InterPro" id="IPR050482">
    <property type="entry name" value="Sensor_HK_TwoCompSys"/>
</dbReference>
<evidence type="ECO:0000256" key="6">
    <source>
        <dbReference type="ARBA" id="ARBA00022777"/>
    </source>
</evidence>
<dbReference type="EMBL" id="JAKFGM010000002">
    <property type="protein sequence ID" value="MCF2515225.1"/>
    <property type="molecule type" value="Genomic_DNA"/>
</dbReference>
<keyword evidence="7" id="KW-0067">ATP-binding</keyword>
<dbReference type="Gene3D" id="1.20.5.1930">
    <property type="match status" value="1"/>
</dbReference>
<keyword evidence="8" id="KW-0902">Two-component regulatory system</keyword>
<accession>A0A9X1QLD3</accession>
<evidence type="ECO:0000259" key="9">
    <source>
        <dbReference type="PROSITE" id="PS50109"/>
    </source>
</evidence>
<evidence type="ECO:0000313" key="11">
    <source>
        <dbReference type="Proteomes" id="UP001139410"/>
    </source>
</evidence>
<dbReference type="PANTHER" id="PTHR24421:SF10">
    <property type="entry name" value="NITRATE_NITRITE SENSOR PROTEIN NARQ"/>
    <property type="match status" value="1"/>
</dbReference>
<dbReference type="InterPro" id="IPR011712">
    <property type="entry name" value="Sig_transdc_His_kin_sub3_dim/P"/>
</dbReference>
<evidence type="ECO:0000256" key="7">
    <source>
        <dbReference type="ARBA" id="ARBA00022840"/>
    </source>
</evidence>
<keyword evidence="4" id="KW-0808">Transferase</keyword>
<evidence type="ECO:0000256" key="8">
    <source>
        <dbReference type="ARBA" id="ARBA00023012"/>
    </source>
</evidence>
<dbReference type="InterPro" id="IPR005467">
    <property type="entry name" value="His_kinase_dom"/>
</dbReference>
<dbReference type="InterPro" id="IPR003594">
    <property type="entry name" value="HATPase_dom"/>
</dbReference>
<keyword evidence="3" id="KW-0597">Phosphoprotein</keyword>
<dbReference type="Proteomes" id="UP001139410">
    <property type="component" value="Unassembled WGS sequence"/>
</dbReference>
<dbReference type="AlphaFoldDB" id="A0A9X1QLD3"/>
<dbReference type="CDD" id="cd16917">
    <property type="entry name" value="HATPase_UhpB-NarQ-NarX-like"/>
    <property type="match status" value="1"/>
</dbReference>
<dbReference type="GO" id="GO:0046983">
    <property type="term" value="F:protein dimerization activity"/>
    <property type="evidence" value="ECO:0007669"/>
    <property type="project" value="InterPro"/>
</dbReference>
<evidence type="ECO:0000313" key="10">
    <source>
        <dbReference type="EMBL" id="MCF2515225.1"/>
    </source>
</evidence>
<organism evidence="10 11">
    <name type="scientific">Sphingomonas cremea</name>
    <dbReference type="NCBI Taxonomy" id="2904799"/>
    <lineage>
        <taxon>Bacteria</taxon>
        <taxon>Pseudomonadati</taxon>
        <taxon>Pseudomonadota</taxon>
        <taxon>Alphaproteobacteria</taxon>
        <taxon>Sphingomonadales</taxon>
        <taxon>Sphingomonadaceae</taxon>
        <taxon>Sphingomonas</taxon>
    </lineage>
</organism>
<name>A0A9X1QLD3_9SPHN</name>
<proteinExistence type="predicted"/>
<dbReference type="GO" id="GO:0005524">
    <property type="term" value="F:ATP binding"/>
    <property type="evidence" value="ECO:0007669"/>
    <property type="project" value="UniProtKB-KW"/>
</dbReference>
<dbReference type="RefSeq" id="WP_235067741.1">
    <property type="nucleotide sequence ID" value="NZ_JAKFGM010000002.1"/>
</dbReference>
<dbReference type="PANTHER" id="PTHR24421">
    <property type="entry name" value="NITRATE/NITRITE SENSOR PROTEIN NARX-RELATED"/>
    <property type="match status" value="1"/>
</dbReference>
<comment type="catalytic activity">
    <reaction evidence="1">
        <text>ATP + protein L-histidine = ADP + protein N-phospho-L-histidine.</text>
        <dbReference type="EC" id="2.7.13.3"/>
    </reaction>
</comment>
<keyword evidence="5" id="KW-0547">Nucleotide-binding</keyword>
<evidence type="ECO:0000256" key="4">
    <source>
        <dbReference type="ARBA" id="ARBA00022679"/>
    </source>
</evidence>
<dbReference type="GO" id="GO:0000155">
    <property type="term" value="F:phosphorelay sensor kinase activity"/>
    <property type="evidence" value="ECO:0007669"/>
    <property type="project" value="InterPro"/>
</dbReference>
<evidence type="ECO:0000256" key="5">
    <source>
        <dbReference type="ARBA" id="ARBA00022741"/>
    </source>
</evidence>